<dbReference type="STRING" id="1214573.A0A0G2FDE0"/>
<dbReference type="PROSITE" id="PS00671">
    <property type="entry name" value="D_2_HYDROXYACID_DH_3"/>
    <property type="match status" value="1"/>
</dbReference>
<dbReference type="InterPro" id="IPR050223">
    <property type="entry name" value="D-isomer_2-hydroxyacid_DH"/>
</dbReference>
<evidence type="ECO:0000256" key="1">
    <source>
        <dbReference type="ARBA" id="ARBA00023002"/>
    </source>
</evidence>
<dbReference type="SUPFAM" id="SSF51735">
    <property type="entry name" value="NAD(P)-binding Rossmann-fold domains"/>
    <property type="match status" value="1"/>
</dbReference>
<dbReference type="InterPro" id="IPR006140">
    <property type="entry name" value="D-isomer_DH_NAD-bd"/>
</dbReference>
<dbReference type="GO" id="GO:0030267">
    <property type="term" value="F:glyoxylate reductase (NADPH) activity"/>
    <property type="evidence" value="ECO:0007669"/>
    <property type="project" value="TreeGrafter"/>
</dbReference>
<dbReference type="GO" id="GO:0051287">
    <property type="term" value="F:NAD binding"/>
    <property type="evidence" value="ECO:0007669"/>
    <property type="project" value="InterPro"/>
</dbReference>
<reference evidence="3 4" key="2">
    <citation type="submission" date="2015-05" db="EMBL/GenBank/DDBJ databases">
        <authorList>
            <person name="Morales-Cruz A."/>
            <person name="Amrine K.C."/>
            <person name="Cantu D."/>
        </authorList>
    </citation>
    <scope>NUCLEOTIDE SEQUENCE [LARGE SCALE GENOMIC DNA]</scope>
    <source>
        <strain evidence="3">DA912</strain>
    </source>
</reference>
<dbReference type="EMBL" id="LCUC01000335">
    <property type="protein sequence ID" value="KKY32179.1"/>
    <property type="molecule type" value="Genomic_DNA"/>
</dbReference>
<keyword evidence="1" id="KW-0560">Oxidoreductase</keyword>
<dbReference type="GO" id="GO:0016618">
    <property type="term" value="F:hydroxypyruvate reductase [NAD(P)H] activity"/>
    <property type="evidence" value="ECO:0007669"/>
    <property type="project" value="TreeGrafter"/>
</dbReference>
<sequence length="101" mass="10868">MASFVITNNIISINVLPNAGTRHTIWASDTTSMKDGVVIFNTARGAIINEAALADALESGKVAAAGLDVYEREPHINEKLLRQDRALMVAHLGTHTVETLD</sequence>
<dbReference type="Pfam" id="PF02826">
    <property type="entry name" value="2-Hacid_dh_C"/>
    <property type="match status" value="1"/>
</dbReference>
<dbReference type="InterPro" id="IPR029753">
    <property type="entry name" value="D-isomer_DH_CS"/>
</dbReference>
<evidence type="ECO:0000313" key="3">
    <source>
        <dbReference type="EMBL" id="KKY32179.1"/>
    </source>
</evidence>
<reference evidence="3 4" key="1">
    <citation type="submission" date="2015-05" db="EMBL/GenBank/DDBJ databases">
        <title>Distinctive expansion of gene families associated with plant cell wall degradation and secondary metabolism in the genomes of grapevine trunk pathogens.</title>
        <authorList>
            <person name="Lawrence D.P."/>
            <person name="Travadon R."/>
            <person name="Rolshausen P.E."/>
            <person name="Baumgartner K."/>
        </authorList>
    </citation>
    <scope>NUCLEOTIDE SEQUENCE [LARGE SCALE GENOMIC DNA]</scope>
    <source>
        <strain evidence="3">DA912</strain>
    </source>
</reference>
<gene>
    <name evidence="3" type="ORF">UCDDA912_g07855</name>
</gene>
<name>A0A0G2FDE0_9PEZI</name>
<dbReference type="InterPro" id="IPR036291">
    <property type="entry name" value="NAD(P)-bd_dom_sf"/>
</dbReference>
<proteinExistence type="predicted"/>
<dbReference type="Gene3D" id="3.40.50.720">
    <property type="entry name" value="NAD(P)-binding Rossmann-like Domain"/>
    <property type="match status" value="1"/>
</dbReference>
<dbReference type="AlphaFoldDB" id="A0A0G2FDE0"/>
<dbReference type="PANTHER" id="PTHR10996">
    <property type="entry name" value="2-HYDROXYACID DEHYDROGENASE-RELATED"/>
    <property type="match status" value="1"/>
</dbReference>
<evidence type="ECO:0000259" key="2">
    <source>
        <dbReference type="Pfam" id="PF02826"/>
    </source>
</evidence>
<dbReference type="GO" id="GO:0005829">
    <property type="term" value="C:cytosol"/>
    <property type="evidence" value="ECO:0007669"/>
    <property type="project" value="TreeGrafter"/>
</dbReference>
<evidence type="ECO:0000313" key="4">
    <source>
        <dbReference type="Proteomes" id="UP000034680"/>
    </source>
</evidence>
<dbReference type="PANTHER" id="PTHR10996:SF269">
    <property type="entry name" value="HYPOTHETICAL D-ISOMER SPECIFIC 2-HYDROXYACID DEHYDROGENASE (EUROFUNG)"/>
    <property type="match status" value="1"/>
</dbReference>
<dbReference type="Proteomes" id="UP000034680">
    <property type="component" value="Unassembled WGS sequence"/>
</dbReference>
<accession>A0A0G2FDE0</accession>
<feature type="domain" description="D-isomer specific 2-hydroxyacid dehydrogenase NAD-binding" evidence="2">
    <location>
        <begin position="8"/>
        <end position="93"/>
    </location>
</feature>
<keyword evidence="4" id="KW-1185">Reference proteome</keyword>
<dbReference type="OrthoDB" id="9991913at2759"/>
<comment type="caution">
    <text evidence="3">The sequence shown here is derived from an EMBL/GenBank/DDBJ whole genome shotgun (WGS) entry which is preliminary data.</text>
</comment>
<organism evidence="3 4">
    <name type="scientific">Diaporthe ampelina</name>
    <dbReference type="NCBI Taxonomy" id="1214573"/>
    <lineage>
        <taxon>Eukaryota</taxon>
        <taxon>Fungi</taxon>
        <taxon>Dikarya</taxon>
        <taxon>Ascomycota</taxon>
        <taxon>Pezizomycotina</taxon>
        <taxon>Sordariomycetes</taxon>
        <taxon>Sordariomycetidae</taxon>
        <taxon>Diaporthales</taxon>
        <taxon>Diaporthaceae</taxon>
        <taxon>Diaporthe</taxon>
    </lineage>
</organism>
<protein>
    <submittedName>
        <fullName evidence="3">Putative 2-hydroxyacid dehydrogenase</fullName>
    </submittedName>
</protein>